<dbReference type="OMA" id="GAYTAWA"/>
<accession>A0A2V5HK84</accession>
<dbReference type="GO" id="GO:0050664">
    <property type="term" value="F:oxidoreductase activity, acting on NAD(P)H, oxygen as acceptor"/>
    <property type="evidence" value="ECO:0007669"/>
    <property type="project" value="TreeGrafter"/>
</dbReference>
<dbReference type="InterPro" id="IPR020904">
    <property type="entry name" value="Sc_DH/Rdtase_CS"/>
</dbReference>
<dbReference type="Pfam" id="PF00106">
    <property type="entry name" value="adh_short"/>
    <property type="match status" value="1"/>
</dbReference>
<evidence type="ECO:0000256" key="1">
    <source>
        <dbReference type="ARBA" id="ARBA00006484"/>
    </source>
</evidence>
<dbReference type="SUPFAM" id="SSF51735">
    <property type="entry name" value="NAD(P)-binding Rossmann-fold domains"/>
    <property type="match status" value="1"/>
</dbReference>
<dbReference type="PROSITE" id="PS00061">
    <property type="entry name" value="ADH_SHORT"/>
    <property type="match status" value="1"/>
</dbReference>
<reference evidence="4 5" key="1">
    <citation type="submission" date="2018-02" db="EMBL/GenBank/DDBJ databases">
        <title>The genomes of Aspergillus section Nigri reveals drivers in fungal speciation.</title>
        <authorList>
            <consortium name="DOE Joint Genome Institute"/>
            <person name="Vesth T.C."/>
            <person name="Nybo J."/>
            <person name="Theobald S."/>
            <person name="Brandl J."/>
            <person name="Frisvad J.C."/>
            <person name="Nielsen K.F."/>
            <person name="Lyhne E.K."/>
            <person name="Kogle M.E."/>
            <person name="Kuo A."/>
            <person name="Riley R."/>
            <person name="Clum A."/>
            <person name="Nolan M."/>
            <person name="Lipzen A."/>
            <person name="Salamov A."/>
            <person name="Henrissat B."/>
            <person name="Wiebenga A."/>
            <person name="De vries R.P."/>
            <person name="Grigoriev I.V."/>
            <person name="Mortensen U.H."/>
            <person name="Andersen M.R."/>
            <person name="Baker S.E."/>
        </authorList>
    </citation>
    <scope>NUCLEOTIDE SEQUENCE [LARGE SCALE GENOMIC DNA]</scope>
    <source>
        <strain evidence="4 5">CBS 115571</strain>
    </source>
</reference>
<dbReference type="EMBL" id="KZ825101">
    <property type="protein sequence ID" value="PYI24809.1"/>
    <property type="molecule type" value="Genomic_DNA"/>
</dbReference>
<evidence type="ECO:0000256" key="2">
    <source>
        <dbReference type="ARBA" id="ARBA00022857"/>
    </source>
</evidence>
<dbReference type="Proteomes" id="UP000249829">
    <property type="component" value="Unassembled WGS sequence"/>
</dbReference>
<proteinExistence type="inferred from homology"/>
<dbReference type="AlphaFoldDB" id="A0A2V5HK84"/>
<evidence type="ECO:0000256" key="3">
    <source>
        <dbReference type="ARBA" id="ARBA00023002"/>
    </source>
</evidence>
<sequence length="252" mass="27007">MSPKAFIITGASRGIGLAIAKYLLSSPQSHKLVVIARSVGPLQALKEQYPSQVEVLSGDLADLSLGRKSVDLALKSFGQLDGLVLNHGTLGQVASVAEADPEQWKQGFDVNYFSCVAFVQASLPSLRASQGRIIFTSSAASVSAFKGWGLYGATKAAMNHLALTLGEEEPEVVSVSVDPGIVDTEMQRGIREDLATKMDRQFHSFFTTVHKDGGLLRPEQPGHVIARLVVDAPRELSGKYLSWNDEALAASQ</sequence>
<dbReference type="InterPro" id="IPR036291">
    <property type="entry name" value="NAD(P)-bd_dom_sf"/>
</dbReference>
<comment type="similarity">
    <text evidence="1">Belongs to the short-chain dehydrogenases/reductases (SDR) family.</text>
</comment>
<dbReference type="GO" id="GO:0044550">
    <property type="term" value="P:secondary metabolite biosynthetic process"/>
    <property type="evidence" value="ECO:0007669"/>
    <property type="project" value="UniProtKB-ARBA"/>
</dbReference>
<organism evidence="4 5">
    <name type="scientific">Aspergillus violaceofuscus (strain CBS 115571)</name>
    <dbReference type="NCBI Taxonomy" id="1450538"/>
    <lineage>
        <taxon>Eukaryota</taxon>
        <taxon>Fungi</taxon>
        <taxon>Dikarya</taxon>
        <taxon>Ascomycota</taxon>
        <taxon>Pezizomycotina</taxon>
        <taxon>Eurotiomycetes</taxon>
        <taxon>Eurotiomycetidae</taxon>
        <taxon>Eurotiales</taxon>
        <taxon>Aspergillaceae</taxon>
        <taxon>Aspergillus</taxon>
    </lineage>
</organism>
<dbReference type="PANTHER" id="PTHR43008:SF8">
    <property type="entry name" value="BENZIL REDUCTASE ((S)-BENZOIN FORMING) IRC24"/>
    <property type="match status" value="1"/>
</dbReference>
<evidence type="ECO:0000313" key="5">
    <source>
        <dbReference type="Proteomes" id="UP000249829"/>
    </source>
</evidence>
<dbReference type="PANTHER" id="PTHR43008">
    <property type="entry name" value="BENZIL REDUCTASE"/>
    <property type="match status" value="1"/>
</dbReference>
<dbReference type="FunFam" id="3.40.50.720:FF:000281">
    <property type="entry name" value="Uncharacterized oxidoreductase YIR035C"/>
    <property type="match status" value="1"/>
</dbReference>
<evidence type="ECO:0000313" key="4">
    <source>
        <dbReference type="EMBL" id="PYI24809.1"/>
    </source>
</evidence>
<keyword evidence="5" id="KW-1185">Reference proteome</keyword>
<keyword evidence="3" id="KW-0560">Oxidoreductase</keyword>
<dbReference type="PRINTS" id="PR00081">
    <property type="entry name" value="GDHRDH"/>
</dbReference>
<keyword evidence="2" id="KW-0521">NADP</keyword>
<dbReference type="Gene3D" id="3.40.50.720">
    <property type="entry name" value="NAD(P)-binding Rossmann-like Domain"/>
    <property type="match status" value="1"/>
</dbReference>
<protein>
    <submittedName>
        <fullName evidence="4">Short-chain dehydrogenase</fullName>
    </submittedName>
</protein>
<dbReference type="STRING" id="1450538.A0A2V5HK84"/>
<dbReference type="CDD" id="cd05367">
    <property type="entry name" value="SPR-like_SDR_c"/>
    <property type="match status" value="1"/>
</dbReference>
<dbReference type="InterPro" id="IPR002347">
    <property type="entry name" value="SDR_fam"/>
</dbReference>
<name>A0A2V5HK84_ASPV1</name>
<gene>
    <name evidence="4" type="ORF">BO99DRAFT_349518</name>
</gene>